<dbReference type="InterPro" id="IPR041658">
    <property type="entry name" value="AAA_lid_11"/>
</dbReference>
<dbReference type="Pfam" id="PF03028">
    <property type="entry name" value="Dynein_heavy"/>
    <property type="match status" value="1"/>
</dbReference>
<dbReference type="InterPro" id="IPR004273">
    <property type="entry name" value="Dynein_heavy_D6_P-loop"/>
</dbReference>
<evidence type="ECO:0000256" key="7">
    <source>
        <dbReference type="ARBA" id="ARBA00022840"/>
    </source>
</evidence>
<evidence type="ECO:0000259" key="18">
    <source>
        <dbReference type="Pfam" id="PF18199"/>
    </source>
</evidence>
<dbReference type="InParanoid" id="A0A316VIE5"/>
<dbReference type="Pfam" id="PF12781">
    <property type="entry name" value="AAA_9"/>
    <property type="match status" value="1"/>
</dbReference>
<evidence type="ECO:0000256" key="4">
    <source>
        <dbReference type="ARBA" id="ARBA00022490"/>
    </source>
</evidence>
<dbReference type="GO" id="GO:0005524">
    <property type="term" value="F:ATP binding"/>
    <property type="evidence" value="ECO:0007669"/>
    <property type="project" value="UniProtKB-KW"/>
</dbReference>
<evidence type="ECO:0000256" key="13">
    <source>
        <dbReference type="SAM" id="MobiDB-lite"/>
    </source>
</evidence>
<dbReference type="InterPro" id="IPR035706">
    <property type="entry name" value="AAA_9"/>
</dbReference>
<evidence type="ECO:0000313" key="19">
    <source>
        <dbReference type="EMBL" id="PWN36818.1"/>
    </source>
</evidence>
<dbReference type="GO" id="GO:0051959">
    <property type="term" value="F:dynein light intermediate chain binding"/>
    <property type="evidence" value="ECO:0007669"/>
    <property type="project" value="InterPro"/>
</dbReference>
<dbReference type="FunFam" id="3.40.50.300:FF:000373">
    <property type="entry name" value="Cytoplasmic dynein heavy chain 2"/>
    <property type="match status" value="1"/>
</dbReference>
<evidence type="ECO:0000256" key="6">
    <source>
        <dbReference type="ARBA" id="ARBA00022741"/>
    </source>
</evidence>
<comment type="similarity">
    <text evidence="2">Belongs to the dynein heavy chain family.</text>
</comment>
<gene>
    <name evidence="19" type="ORF">FA14DRAFT_140773</name>
</gene>
<feature type="domain" description="Dynein heavy chain AAA lid" evidence="17">
    <location>
        <begin position="1076"/>
        <end position="1240"/>
    </location>
</feature>
<name>A0A316VIE5_9BASI</name>
<feature type="domain" description="Dynein heavy chain C-terminal" evidence="18">
    <location>
        <begin position="1285"/>
        <end position="1563"/>
    </location>
</feature>
<evidence type="ECO:0000256" key="10">
    <source>
        <dbReference type="ARBA" id="ARBA00023175"/>
    </source>
</evidence>
<keyword evidence="7" id="KW-0067">ATP-binding</keyword>
<dbReference type="GO" id="GO:0045505">
    <property type="term" value="F:dynein intermediate chain binding"/>
    <property type="evidence" value="ECO:0007669"/>
    <property type="project" value="InterPro"/>
</dbReference>
<dbReference type="STRING" id="1280837.A0A316VIE5"/>
<dbReference type="Proteomes" id="UP000245771">
    <property type="component" value="Unassembled WGS sequence"/>
</dbReference>
<evidence type="ECO:0000259" key="17">
    <source>
        <dbReference type="Pfam" id="PF18198"/>
    </source>
</evidence>
<dbReference type="Gene3D" id="6.10.140.1060">
    <property type="match status" value="1"/>
</dbReference>
<feature type="region of interest" description="Disordered" evidence="13">
    <location>
        <begin position="1263"/>
        <end position="1296"/>
    </location>
</feature>
<evidence type="ECO:0000259" key="14">
    <source>
        <dbReference type="Pfam" id="PF03028"/>
    </source>
</evidence>
<dbReference type="Gene3D" id="3.40.50.300">
    <property type="entry name" value="P-loop containing nucleotide triphosphate hydrolases"/>
    <property type="match status" value="2"/>
</dbReference>
<evidence type="ECO:0000256" key="2">
    <source>
        <dbReference type="ARBA" id="ARBA00008887"/>
    </source>
</evidence>
<dbReference type="FunFam" id="3.10.490.20:FF:000004">
    <property type="entry name" value="Cytoplasmic dynein heavy chain 2"/>
    <property type="match status" value="1"/>
</dbReference>
<evidence type="ECO:0000256" key="11">
    <source>
        <dbReference type="ARBA" id="ARBA00023212"/>
    </source>
</evidence>
<dbReference type="Pfam" id="PF18198">
    <property type="entry name" value="AAA_lid_11"/>
    <property type="match status" value="1"/>
</dbReference>
<feature type="domain" description="Dynein heavy chain region D6 P-loop" evidence="14">
    <location>
        <begin position="936"/>
        <end position="1043"/>
    </location>
</feature>
<evidence type="ECO:0000256" key="12">
    <source>
        <dbReference type="SAM" id="Coils"/>
    </source>
</evidence>
<dbReference type="PANTHER" id="PTHR45703:SF36">
    <property type="entry name" value="DYNEIN HEAVY CHAIN, CYTOPLASMIC"/>
    <property type="match status" value="1"/>
</dbReference>
<dbReference type="GO" id="GO:0007097">
    <property type="term" value="P:nuclear migration"/>
    <property type="evidence" value="ECO:0007669"/>
    <property type="project" value="UniProtKB-ARBA"/>
</dbReference>
<dbReference type="OrthoDB" id="447173at2759"/>
<keyword evidence="11" id="KW-0206">Cytoskeleton</keyword>
<accession>A0A316VIE5</accession>
<proteinExistence type="inferred from homology"/>
<dbReference type="Gene3D" id="1.20.920.20">
    <property type="match status" value="2"/>
</dbReference>
<dbReference type="Gene3D" id="3.10.490.20">
    <property type="match status" value="1"/>
</dbReference>
<feature type="domain" description="Dynein heavy chain coiled coil stalk" evidence="15">
    <location>
        <begin position="99"/>
        <end position="429"/>
    </location>
</feature>
<dbReference type="GO" id="GO:0005874">
    <property type="term" value="C:microtubule"/>
    <property type="evidence" value="ECO:0007669"/>
    <property type="project" value="UniProtKB-KW"/>
</dbReference>
<keyword evidence="20" id="KW-1185">Reference proteome</keyword>
<dbReference type="Gene3D" id="1.20.1270.280">
    <property type="match status" value="1"/>
</dbReference>
<dbReference type="FunFam" id="1.10.8.1220:FF:000007">
    <property type="entry name" value="Cytoplasmic dynein heavy chain 2"/>
    <property type="match status" value="1"/>
</dbReference>
<dbReference type="InterPro" id="IPR043160">
    <property type="entry name" value="Dynein_C_barrel"/>
</dbReference>
<keyword evidence="9 12" id="KW-0175">Coiled coil</keyword>
<keyword evidence="10" id="KW-0505">Motor protein</keyword>
<dbReference type="PANTHER" id="PTHR45703">
    <property type="entry name" value="DYNEIN HEAVY CHAIN"/>
    <property type="match status" value="1"/>
</dbReference>
<dbReference type="InterPro" id="IPR026983">
    <property type="entry name" value="DHC"/>
</dbReference>
<evidence type="ECO:0000256" key="3">
    <source>
        <dbReference type="ARBA" id="ARBA00022197"/>
    </source>
</evidence>
<dbReference type="Gene3D" id="1.10.8.720">
    <property type="entry name" value="Region D6 of dynein motor"/>
    <property type="match status" value="1"/>
</dbReference>
<organism evidence="19 20">
    <name type="scientific">Meira miltonrushii</name>
    <dbReference type="NCBI Taxonomy" id="1280837"/>
    <lineage>
        <taxon>Eukaryota</taxon>
        <taxon>Fungi</taxon>
        <taxon>Dikarya</taxon>
        <taxon>Basidiomycota</taxon>
        <taxon>Ustilaginomycotina</taxon>
        <taxon>Exobasidiomycetes</taxon>
        <taxon>Exobasidiales</taxon>
        <taxon>Brachybasidiaceae</taxon>
        <taxon>Meira</taxon>
    </lineage>
</organism>
<dbReference type="GO" id="GO:0030286">
    <property type="term" value="C:dynein complex"/>
    <property type="evidence" value="ECO:0007669"/>
    <property type="project" value="UniProtKB-KW"/>
</dbReference>
<comment type="subcellular location">
    <subcellularLocation>
        <location evidence="1">Cytoplasm</location>
        <location evidence="1">Cytoskeleton</location>
    </subcellularLocation>
</comment>
<dbReference type="GeneID" id="37018892"/>
<evidence type="ECO:0000313" key="20">
    <source>
        <dbReference type="Proteomes" id="UP000245771"/>
    </source>
</evidence>
<dbReference type="GO" id="GO:0008569">
    <property type="term" value="F:minus-end-directed microtubule motor activity"/>
    <property type="evidence" value="ECO:0007669"/>
    <property type="project" value="InterPro"/>
</dbReference>
<dbReference type="RefSeq" id="XP_025357120.1">
    <property type="nucleotide sequence ID" value="XM_025497111.1"/>
</dbReference>
<keyword evidence="5" id="KW-0493">Microtubule</keyword>
<feature type="compositionally biased region" description="Low complexity" evidence="13">
    <location>
        <begin position="1272"/>
        <end position="1289"/>
    </location>
</feature>
<feature type="coiled-coil region" evidence="12">
    <location>
        <begin position="75"/>
        <end position="151"/>
    </location>
</feature>
<dbReference type="InterPro" id="IPR027417">
    <property type="entry name" value="P-loop_NTPase"/>
</dbReference>
<feature type="domain" description="Dynein heavy chain ATP-binding dynein motor region" evidence="16">
    <location>
        <begin position="460"/>
        <end position="679"/>
    </location>
</feature>
<feature type="coiled-coil region" evidence="12">
    <location>
        <begin position="308"/>
        <end position="363"/>
    </location>
</feature>
<dbReference type="Gene3D" id="1.10.8.1220">
    <property type="match status" value="1"/>
</dbReference>
<protein>
    <recommendedName>
        <fullName evidence="3">Dynein heavy chain, cytoplasmic</fullName>
    </recommendedName>
</protein>
<evidence type="ECO:0000256" key="8">
    <source>
        <dbReference type="ARBA" id="ARBA00023017"/>
    </source>
</evidence>
<sequence>MPVPSTSVAQKMPGDWAPSAYRTVASELTASIDLGPSAPEVLDALVFLHFSVYGQAERLKKRQGRALKLGPRSFLDFLNQYVALSNEKREGLEEEQRHLNVGLDKLKETVDAVSELQKSLAVKRTQLEAKNAEANEKLQRMVADQKSAEEQKAASIQIQADLEIQERDIGERREVVMADLADAEPAVQDAQSAVSNIKKQHLTEVRSMGNPPAAVKIAMESVCTALGHKIDSWKTVQGIIRRDDFIASIVNFDTDRQMTRGVRERMKRDYLSKPDYNFETINRASKACGPLAKWVIAQVHFSEILDRVGPLREEVDSLERQAQETKEQAGTIVDMIAELEASIARYKDEYAALISETQAIKSEMERVQTRVDRSIQLLESLGSEKERWDAGSRTFDTQMSTIVGDALLSAGFLTYAGFFDQQYREAMWHNWTSHLQQANIKFKPELSFADYLSTADDRLSWQSRSLPADNLCTENAIMLKRFKRFPLIIDPSGQATAWLTNEYRDRKLTVTSFLDEAFVKNLESALRFGNPLLIQDVEHLDPIINPVLNGELRKTGGRVLIRLGHQEIDFSPSFTMFLSTRDPSVEFSPDVCSRVTFVNFTMTRSSLQSQSLDQVLKSERPDTDKKRTDLMKLQGEFRLRLRHLEKSLLNALNESQGNILDDDKVIDTLETLKKEAAEVTTKVEETDAIMSEVDEVTNQYLPLSKACSSLFFALDQLNLINHFYQFSLRFFLDIFDFVLRRNPNLKGVTDTKERLDILTRDLILLVYRRTSRALMHHDHLMLAMLLAQIWMRETSDDDSLDSDEFDFLLEGGDAIGIAPSNLREHPLLNAEQRQRLNAFKRLDLFKKLEAHLDESGSSWTTFLSSNNPEKEVPIFWESTKVTKFGALVRTALVVKCLRPDRIIQAVTALVNEVFGSEILAESAYDLQNIVAEEVGPETPLALCSVPGFDAAYRVDSLVRATATRCTSVAMGSQEGFQLADQAIATGAKTGQWVLLKNVHLAPSWLSQLEKKILGLNAHRNFRLFITCETNPIIPVNFLRASRILMNEPPPGLKANMMDCLHGINPKRFEQGPVEVTRIYFLLAFFHATLIERLRYTPLGWSKLFEFNDSDAEAALTTIEVWVNRVAKGRSNIDPQAVPWDALKTLLKQSVYGGKIDNNADQLLLDSFVDGIFTPQAYESAFKLVDVQDDEGQANNISNGGANVIGNLTAPEGTRMDMFLDWVSSLPEQQPPQWLALPSTAEKVIATAQGTALLNKLVRMRQLSDDDDDDDNSANATNGNTNGQADGNANSSGTSTQPAWMKALNQNVQEWLQLLPSELTKFKANAESMTNPLFRFWAREYRIGTELLKQVRLDFEEVSEVCQGVRRQTNHNRSLLSDLAKGSIPSAWKKYTVPKSMTLPQWVADLRSRLQQLEKITRESSTTRFELFSINLGQLFVPTAYLTATRQAIANRNKISLENLELRLNVEDGGATMGGFAIEGLRLEGAVWNSNYLELNDGSTTNLDKSTLAWSATGSADEKAEVGTDKVPLSVYLNGDRSVSLFHVHLHAKKGLTPGLIAKRAVALRAA</sequence>
<evidence type="ECO:0000259" key="16">
    <source>
        <dbReference type="Pfam" id="PF12781"/>
    </source>
</evidence>
<evidence type="ECO:0000259" key="15">
    <source>
        <dbReference type="Pfam" id="PF12777"/>
    </source>
</evidence>
<keyword evidence="8" id="KW-0243">Dynein</keyword>
<evidence type="ECO:0000256" key="5">
    <source>
        <dbReference type="ARBA" id="ARBA00022701"/>
    </source>
</evidence>
<dbReference type="FunFam" id="1.20.920.20:FF:000002">
    <property type="entry name" value="Cytoplasmic dynein 1 heavy chain"/>
    <property type="match status" value="1"/>
</dbReference>
<reference evidence="19 20" key="1">
    <citation type="journal article" date="2018" name="Mol. Biol. Evol.">
        <title>Broad Genomic Sampling Reveals a Smut Pathogenic Ancestry of the Fungal Clade Ustilaginomycotina.</title>
        <authorList>
            <person name="Kijpornyongpan T."/>
            <person name="Mondo S.J."/>
            <person name="Barry K."/>
            <person name="Sandor L."/>
            <person name="Lee J."/>
            <person name="Lipzen A."/>
            <person name="Pangilinan J."/>
            <person name="LaButti K."/>
            <person name="Hainaut M."/>
            <person name="Henrissat B."/>
            <person name="Grigoriev I.V."/>
            <person name="Spatafora J.W."/>
            <person name="Aime M.C."/>
        </authorList>
    </citation>
    <scope>NUCLEOTIDE SEQUENCE [LARGE SCALE GENOMIC DNA]</scope>
    <source>
        <strain evidence="19 20">MCA 3882</strain>
    </source>
</reference>
<evidence type="ECO:0000256" key="1">
    <source>
        <dbReference type="ARBA" id="ARBA00004245"/>
    </source>
</evidence>
<dbReference type="FunFam" id="1.20.1270.280:FF:000004">
    <property type="entry name" value="Cytoplasmic dynein heavy chain 2"/>
    <property type="match status" value="1"/>
</dbReference>
<dbReference type="Pfam" id="PF12777">
    <property type="entry name" value="MT"/>
    <property type="match status" value="1"/>
</dbReference>
<dbReference type="InterPro" id="IPR024743">
    <property type="entry name" value="Dynein_HC_stalk"/>
</dbReference>
<dbReference type="EMBL" id="KZ819602">
    <property type="protein sequence ID" value="PWN36818.1"/>
    <property type="molecule type" value="Genomic_DNA"/>
</dbReference>
<dbReference type="GO" id="GO:0072384">
    <property type="term" value="P:organelle transport along microtubule"/>
    <property type="evidence" value="ECO:0007669"/>
    <property type="project" value="UniProtKB-ARBA"/>
</dbReference>
<evidence type="ECO:0000256" key="9">
    <source>
        <dbReference type="ARBA" id="ARBA00023054"/>
    </source>
</evidence>
<dbReference type="Pfam" id="PF18199">
    <property type="entry name" value="Dynein_C"/>
    <property type="match status" value="1"/>
</dbReference>
<dbReference type="FunFam" id="1.10.8.720:FF:000003">
    <property type="entry name" value="Cytoplasmic dynein heavy chain 2"/>
    <property type="match status" value="1"/>
</dbReference>
<keyword evidence="4" id="KW-0963">Cytoplasm</keyword>
<dbReference type="InterPro" id="IPR041228">
    <property type="entry name" value="Dynein_C"/>
</dbReference>
<keyword evidence="6" id="KW-0547">Nucleotide-binding</keyword>
<dbReference type="FunFam" id="3.40.50.300:FF:000122">
    <property type="entry name" value="Cytoplasmic dynein 1 heavy chain"/>
    <property type="match status" value="1"/>
</dbReference>
<dbReference type="InterPro" id="IPR042219">
    <property type="entry name" value="AAA_lid_11_sf"/>
</dbReference>